<dbReference type="GO" id="GO:0000166">
    <property type="term" value="F:nucleotide binding"/>
    <property type="evidence" value="ECO:0007669"/>
    <property type="project" value="InterPro"/>
</dbReference>
<keyword evidence="3" id="KW-1185">Reference proteome</keyword>
<dbReference type="SUPFAM" id="SSF51735">
    <property type="entry name" value="NAD(P)-binding Rossmann-fold domains"/>
    <property type="match status" value="1"/>
</dbReference>
<proteinExistence type="predicted"/>
<dbReference type="Proteomes" id="UP000321805">
    <property type="component" value="Chromosome"/>
</dbReference>
<dbReference type="InterPro" id="IPR051450">
    <property type="entry name" value="Gfo/Idh/MocA_Oxidoreductases"/>
</dbReference>
<sequence>MVRVLMLGAGEAGERHGRALRGLADRCTLTGVYDHDPAAARATAQALGIPVADELEPALETAEAAVVAGALERRPTLMRTALERGLDVLVEPPLATTPDLAHGLLSAIVRSPRRPVAMTAFDEHFDPTVRELRVLVAEQDVIAVHAERMDPAVAGPIPPGDVVQDLMQQDLQFVLALSGETIAATQAAGRRTRRGGPVDHAHALLVMEDDLVATLVASRASGTRVRRITVTTQQARVCADLDTRTIEAVRTTVSDAGRHEAFTHRIEVPPREAVVVQAEAFLQCVQRRTAPQVGIGAAIACQEAALAILKRIELVAHRPAARRGPQAA</sequence>
<dbReference type="Gene3D" id="3.40.50.720">
    <property type="entry name" value="NAD(P)-binding Rossmann-like Domain"/>
    <property type="match status" value="1"/>
</dbReference>
<dbReference type="OrthoDB" id="9792085at2"/>
<evidence type="ECO:0000313" key="3">
    <source>
        <dbReference type="Proteomes" id="UP000321805"/>
    </source>
</evidence>
<dbReference type="AlphaFoldDB" id="A0A5B8U1K3"/>
<gene>
    <name evidence="2" type="ORF">FSW04_04270</name>
</gene>
<accession>A0A5B8U1K3</accession>
<dbReference type="KEGG" id="bsol:FSW04_04270"/>
<feature type="domain" description="Gfo/Idh/MocA-like oxidoreductase N-terminal" evidence="1">
    <location>
        <begin position="2"/>
        <end position="108"/>
    </location>
</feature>
<reference evidence="2 3" key="1">
    <citation type="journal article" date="2018" name="J. Microbiol.">
        <title>Baekduia soli gen. nov., sp. nov., a novel bacterium isolated from the soil of Baekdu Mountain and proposal of a novel family name, Baekduiaceae fam. nov.</title>
        <authorList>
            <person name="An D.S."/>
            <person name="Siddiqi M.Z."/>
            <person name="Kim K.H."/>
            <person name="Yu H.S."/>
            <person name="Im W.T."/>
        </authorList>
    </citation>
    <scope>NUCLEOTIDE SEQUENCE [LARGE SCALE GENOMIC DNA]</scope>
    <source>
        <strain evidence="2 3">BR7-21</strain>
    </source>
</reference>
<evidence type="ECO:0000259" key="1">
    <source>
        <dbReference type="Pfam" id="PF01408"/>
    </source>
</evidence>
<evidence type="ECO:0000313" key="2">
    <source>
        <dbReference type="EMBL" id="QEC46883.1"/>
    </source>
</evidence>
<dbReference type="Gene3D" id="3.30.360.10">
    <property type="entry name" value="Dihydrodipicolinate Reductase, domain 2"/>
    <property type="match status" value="1"/>
</dbReference>
<dbReference type="EMBL" id="CP042430">
    <property type="protein sequence ID" value="QEC46883.1"/>
    <property type="molecule type" value="Genomic_DNA"/>
</dbReference>
<name>A0A5B8U1K3_9ACTN</name>
<dbReference type="InterPro" id="IPR000683">
    <property type="entry name" value="Gfo/Idh/MocA-like_OxRdtase_N"/>
</dbReference>
<dbReference type="Pfam" id="PF01408">
    <property type="entry name" value="GFO_IDH_MocA"/>
    <property type="match status" value="1"/>
</dbReference>
<dbReference type="PANTHER" id="PTHR43377:SF1">
    <property type="entry name" value="BILIVERDIN REDUCTASE A"/>
    <property type="match status" value="1"/>
</dbReference>
<protein>
    <submittedName>
        <fullName evidence="2">Gfo/Idh/MocA family oxidoreductase</fullName>
    </submittedName>
</protein>
<dbReference type="InterPro" id="IPR036291">
    <property type="entry name" value="NAD(P)-bd_dom_sf"/>
</dbReference>
<organism evidence="2 3">
    <name type="scientific">Baekduia soli</name>
    <dbReference type="NCBI Taxonomy" id="496014"/>
    <lineage>
        <taxon>Bacteria</taxon>
        <taxon>Bacillati</taxon>
        <taxon>Actinomycetota</taxon>
        <taxon>Thermoleophilia</taxon>
        <taxon>Solirubrobacterales</taxon>
        <taxon>Baekduiaceae</taxon>
        <taxon>Baekduia</taxon>
    </lineage>
</organism>
<dbReference type="SUPFAM" id="SSF55347">
    <property type="entry name" value="Glyceraldehyde-3-phosphate dehydrogenase-like, C-terminal domain"/>
    <property type="match status" value="1"/>
</dbReference>
<dbReference type="PANTHER" id="PTHR43377">
    <property type="entry name" value="BILIVERDIN REDUCTASE A"/>
    <property type="match status" value="1"/>
</dbReference>
<dbReference type="RefSeq" id="WP_146916616.1">
    <property type="nucleotide sequence ID" value="NZ_CP042430.1"/>
</dbReference>